<evidence type="ECO:0000313" key="2">
    <source>
        <dbReference type="EMBL" id="KAJ8538752.1"/>
    </source>
</evidence>
<organism evidence="2 3">
    <name type="scientific">Anisodus acutangulus</name>
    <dbReference type="NCBI Taxonomy" id="402998"/>
    <lineage>
        <taxon>Eukaryota</taxon>
        <taxon>Viridiplantae</taxon>
        <taxon>Streptophyta</taxon>
        <taxon>Embryophyta</taxon>
        <taxon>Tracheophyta</taxon>
        <taxon>Spermatophyta</taxon>
        <taxon>Magnoliopsida</taxon>
        <taxon>eudicotyledons</taxon>
        <taxon>Gunneridae</taxon>
        <taxon>Pentapetalae</taxon>
        <taxon>asterids</taxon>
        <taxon>lamiids</taxon>
        <taxon>Solanales</taxon>
        <taxon>Solanaceae</taxon>
        <taxon>Solanoideae</taxon>
        <taxon>Hyoscyameae</taxon>
        <taxon>Anisodus</taxon>
    </lineage>
</organism>
<protein>
    <submittedName>
        <fullName evidence="2">Uncharacterized protein</fullName>
    </submittedName>
</protein>
<evidence type="ECO:0000256" key="1">
    <source>
        <dbReference type="SAM" id="MobiDB-lite"/>
    </source>
</evidence>
<dbReference type="OrthoDB" id="10422602at2759"/>
<keyword evidence="3" id="KW-1185">Reference proteome</keyword>
<reference evidence="3" key="1">
    <citation type="journal article" date="2023" name="Proc. Natl. Acad. Sci. U.S.A.">
        <title>Genomic and structural basis for evolution of tropane alkaloid biosynthesis.</title>
        <authorList>
            <person name="Wanga Y.-J."/>
            <person name="Taina T."/>
            <person name="Yua J.-Y."/>
            <person name="Lia J."/>
            <person name="Xua B."/>
            <person name="Chenc J."/>
            <person name="D'Auriad J.C."/>
            <person name="Huanga J.-P."/>
            <person name="Huanga S.-X."/>
        </authorList>
    </citation>
    <scope>NUCLEOTIDE SEQUENCE [LARGE SCALE GENOMIC DNA]</scope>
    <source>
        <strain evidence="3">cv. KIB-2019</strain>
    </source>
</reference>
<comment type="caution">
    <text evidence="2">The sequence shown here is derived from an EMBL/GenBank/DDBJ whole genome shotgun (WGS) entry which is preliminary data.</text>
</comment>
<name>A0A9Q1R3Y2_9SOLA</name>
<proteinExistence type="predicted"/>
<dbReference type="AlphaFoldDB" id="A0A9Q1R3Y2"/>
<evidence type="ECO:0000313" key="3">
    <source>
        <dbReference type="Proteomes" id="UP001152561"/>
    </source>
</evidence>
<gene>
    <name evidence="2" type="ORF">K7X08_030048</name>
</gene>
<feature type="region of interest" description="Disordered" evidence="1">
    <location>
        <begin position="50"/>
        <end position="76"/>
    </location>
</feature>
<dbReference type="EMBL" id="JAJAGQ010000017">
    <property type="protein sequence ID" value="KAJ8538752.1"/>
    <property type="molecule type" value="Genomic_DNA"/>
</dbReference>
<accession>A0A9Q1R3Y2</accession>
<dbReference type="Proteomes" id="UP001152561">
    <property type="component" value="Unassembled WGS sequence"/>
</dbReference>
<sequence length="76" mass="8480">MPFHLQDLVQFNSRLLILLRTWSNCTFAQIASSAELFRFRKSLIGGSSSFTTTPILDPLKPTSEGGLKPADVSMHR</sequence>